<proteinExistence type="predicted"/>
<gene>
    <name evidence="1" type="ORF">OWV82_006171</name>
</gene>
<dbReference type="Proteomes" id="UP001164539">
    <property type="component" value="Chromosome 3"/>
</dbReference>
<evidence type="ECO:0000313" key="2">
    <source>
        <dbReference type="Proteomes" id="UP001164539"/>
    </source>
</evidence>
<dbReference type="EMBL" id="CM051396">
    <property type="protein sequence ID" value="KAJ4722719.1"/>
    <property type="molecule type" value="Genomic_DNA"/>
</dbReference>
<evidence type="ECO:0000313" key="1">
    <source>
        <dbReference type="EMBL" id="KAJ4722719.1"/>
    </source>
</evidence>
<keyword evidence="2" id="KW-1185">Reference proteome</keyword>
<accession>A0ACC1YHV3</accession>
<name>A0ACC1YHV3_MELAZ</name>
<sequence length="205" mass="24292">MYYNCRIKISKHLMNHTSLAKKLKPAKRAWKSFTTKLQSKIRSLNLPNTIKTNTYRFINFCSRHFFIPFKQRFLTKFSHRRHSYNHLYYQYHNQNQLRSFSAIYIDNLYAEPLSSSAHAKKIHAHHAETSKGKEVVSEEKAASNKKSKDSVYSVEDAWNAVVASSPQLRCVDERAEEFIYKFREDMKLQREKSLLEFQDMLTRSA</sequence>
<comment type="caution">
    <text evidence="1">The sequence shown here is derived from an EMBL/GenBank/DDBJ whole genome shotgun (WGS) entry which is preliminary data.</text>
</comment>
<reference evidence="1 2" key="1">
    <citation type="journal article" date="2023" name="Science">
        <title>Complex scaffold remodeling in plant triterpene biosynthesis.</title>
        <authorList>
            <person name="De La Pena R."/>
            <person name="Hodgson H."/>
            <person name="Liu J.C."/>
            <person name="Stephenson M.J."/>
            <person name="Martin A.C."/>
            <person name="Owen C."/>
            <person name="Harkess A."/>
            <person name="Leebens-Mack J."/>
            <person name="Jimenez L.E."/>
            <person name="Osbourn A."/>
            <person name="Sattely E.S."/>
        </authorList>
    </citation>
    <scope>NUCLEOTIDE SEQUENCE [LARGE SCALE GENOMIC DNA]</scope>
    <source>
        <strain evidence="2">cv. JPN11</strain>
        <tissue evidence="1">Leaf</tissue>
    </source>
</reference>
<organism evidence="1 2">
    <name type="scientific">Melia azedarach</name>
    <name type="common">Chinaberry tree</name>
    <dbReference type="NCBI Taxonomy" id="155640"/>
    <lineage>
        <taxon>Eukaryota</taxon>
        <taxon>Viridiplantae</taxon>
        <taxon>Streptophyta</taxon>
        <taxon>Embryophyta</taxon>
        <taxon>Tracheophyta</taxon>
        <taxon>Spermatophyta</taxon>
        <taxon>Magnoliopsida</taxon>
        <taxon>eudicotyledons</taxon>
        <taxon>Gunneridae</taxon>
        <taxon>Pentapetalae</taxon>
        <taxon>rosids</taxon>
        <taxon>malvids</taxon>
        <taxon>Sapindales</taxon>
        <taxon>Meliaceae</taxon>
        <taxon>Melia</taxon>
    </lineage>
</organism>
<protein>
    <submittedName>
        <fullName evidence="1">Cotton fiber protein</fullName>
    </submittedName>
</protein>